<name>K4BM51_SOLLC</name>
<dbReference type="Proteomes" id="UP000004994">
    <property type="component" value="Chromosome 3"/>
</dbReference>
<dbReference type="HOGENOM" id="CLU_3145420_0_0_1"/>
<reference evidence="1" key="1">
    <citation type="journal article" date="2012" name="Nature">
        <title>The tomato genome sequence provides insights into fleshy fruit evolution.</title>
        <authorList>
            <consortium name="Tomato Genome Consortium"/>
        </authorList>
    </citation>
    <scope>NUCLEOTIDE SEQUENCE [LARGE SCALE GENOMIC DNA]</scope>
    <source>
        <strain evidence="1">cv. Heinz 1706</strain>
    </source>
</reference>
<evidence type="ECO:0000313" key="2">
    <source>
        <dbReference type="Proteomes" id="UP000004994"/>
    </source>
</evidence>
<dbReference type="AlphaFoldDB" id="K4BM51"/>
<keyword evidence="2" id="KW-1185">Reference proteome</keyword>
<sequence>MRSLFSSYDLKLLEKAEERRKLFSPTQGGVLELIFAAESLAHEHVKEDD</sequence>
<organism evidence="1">
    <name type="scientific">Solanum lycopersicum</name>
    <name type="common">Tomato</name>
    <name type="synonym">Lycopersicon esculentum</name>
    <dbReference type="NCBI Taxonomy" id="4081"/>
    <lineage>
        <taxon>Eukaryota</taxon>
        <taxon>Viridiplantae</taxon>
        <taxon>Streptophyta</taxon>
        <taxon>Embryophyta</taxon>
        <taxon>Tracheophyta</taxon>
        <taxon>Spermatophyta</taxon>
        <taxon>Magnoliopsida</taxon>
        <taxon>eudicotyledons</taxon>
        <taxon>Gunneridae</taxon>
        <taxon>Pentapetalae</taxon>
        <taxon>asterids</taxon>
        <taxon>lamiids</taxon>
        <taxon>Solanales</taxon>
        <taxon>Solanaceae</taxon>
        <taxon>Solanoideae</taxon>
        <taxon>Solaneae</taxon>
        <taxon>Solanum</taxon>
        <taxon>Solanum subgen. Lycopersicon</taxon>
    </lineage>
</organism>
<dbReference type="InParanoid" id="K4BM51"/>
<reference evidence="1" key="2">
    <citation type="submission" date="2015-06" db="UniProtKB">
        <authorList>
            <consortium name="EnsemblPlants"/>
        </authorList>
    </citation>
    <scope>IDENTIFICATION</scope>
    <source>
        <strain evidence="1">cv. Heinz 1706</strain>
    </source>
</reference>
<dbReference type="PaxDb" id="4081-Solyc03g119020.2.1"/>
<protein>
    <submittedName>
        <fullName evidence="1">Uncharacterized protein</fullName>
    </submittedName>
</protein>
<evidence type="ECO:0000313" key="1">
    <source>
        <dbReference type="EnsemblPlants" id="Solyc03g119020.2.1"/>
    </source>
</evidence>
<dbReference type="Gramene" id="Solyc03g119020.2.1">
    <property type="protein sequence ID" value="Solyc03g119020.2.1"/>
    <property type="gene ID" value="Solyc03g119020.2"/>
</dbReference>
<proteinExistence type="predicted"/>
<accession>K4BM51</accession>
<dbReference type="EnsemblPlants" id="Solyc03g119020.2.1">
    <property type="protein sequence ID" value="Solyc03g119020.2.1"/>
    <property type="gene ID" value="Solyc03g119020.2"/>
</dbReference>